<comment type="subcellular location">
    <subcellularLocation>
        <location evidence="1">Endomembrane system</location>
        <topology evidence="1">Multi-pass membrane protein</topology>
    </subcellularLocation>
</comment>
<evidence type="ECO:0000256" key="8">
    <source>
        <dbReference type="ARBA" id="ARBA00023136"/>
    </source>
</evidence>
<comment type="function">
    <text evidence="9">Ca(+)/H(+) antiporter that extrudes calcium in exchange for external protons.</text>
</comment>
<dbReference type="KEGG" id="agv:OJF2_15160"/>
<evidence type="ECO:0000313" key="13">
    <source>
        <dbReference type="Proteomes" id="UP000324233"/>
    </source>
</evidence>
<organism evidence="12 13">
    <name type="scientific">Aquisphaera giovannonii</name>
    <dbReference type="NCBI Taxonomy" id="406548"/>
    <lineage>
        <taxon>Bacteria</taxon>
        <taxon>Pseudomonadati</taxon>
        <taxon>Planctomycetota</taxon>
        <taxon>Planctomycetia</taxon>
        <taxon>Isosphaerales</taxon>
        <taxon>Isosphaeraceae</taxon>
        <taxon>Aquisphaera</taxon>
    </lineage>
</organism>
<dbReference type="NCBIfam" id="TIGR00846">
    <property type="entry name" value="caca2"/>
    <property type="match status" value="1"/>
</dbReference>
<keyword evidence="4 9" id="KW-0812">Transmembrane</keyword>
<keyword evidence="6 9" id="KW-1133">Transmembrane helix</keyword>
<evidence type="ECO:0000256" key="1">
    <source>
        <dbReference type="ARBA" id="ARBA00004127"/>
    </source>
</evidence>
<reference evidence="12 13" key="1">
    <citation type="submission" date="2019-08" db="EMBL/GenBank/DDBJ databases">
        <title>Deep-cultivation of Planctomycetes and their phenomic and genomic characterization uncovers novel biology.</title>
        <authorList>
            <person name="Wiegand S."/>
            <person name="Jogler M."/>
            <person name="Boedeker C."/>
            <person name="Pinto D."/>
            <person name="Vollmers J."/>
            <person name="Rivas-Marin E."/>
            <person name="Kohn T."/>
            <person name="Peeters S.H."/>
            <person name="Heuer A."/>
            <person name="Rast P."/>
            <person name="Oberbeckmann S."/>
            <person name="Bunk B."/>
            <person name="Jeske O."/>
            <person name="Meyerdierks A."/>
            <person name="Storesund J.E."/>
            <person name="Kallscheuer N."/>
            <person name="Luecker S."/>
            <person name="Lage O.M."/>
            <person name="Pohl T."/>
            <person name="Merkel B.J."/>
            <person name="Hornburger P."/>
            <person name="Mueller R.-W."/>
            <person name="Bruemmer F."/>
            <person name="Labrenz M."/>
            <person name="Spormann A.M."/>
            <person name="Op den Camp H."/>
            <person name="Overmann J."/>
            <person name="Amann R."/>
            <person name="Jetten M.S.M."/>
            <person name="Mascher T."/>
            <person name="Medema M.H."/>
            <person name="Devos D.P."/>
            <person name="Kaster A.-K."/>
            <person name="Ovreas L."/>
            <person name="Rohde M."/>
            <person name="Galperin M.Y."/>
            <person name="Jogler C."/>
        </authorList>
    </citation>
    <scope>NUCLEOTIDE SEQUENCE [LARGE SCALE GENOMIC DNA]</scope>
    <source>
        <strain evidence="12 13">OJF2</strain>
    </source>
</reference>
<evidence type="ECO:0000256" key="6">
    <source>
        <dbReference type="ARBA" id="ARBA00022989"/>
    </source>
</evidence>
<evidence type="ECO:0000313" key="12">
    <source>
        <dbReference type="EMBL" id="QEH33021.1"/>
    </source>
</evidence>
<accession>A0A5B9VYK9</accession>
<dbReference type="GO" id="GO:0016020">
    <property type="term" value="C:membrane"/>
    <property type="evidence" value="ECO:0007669"/>
    <property type="project" value="InterPro"/>
</dbReference>
<sequence>MAEARVNSHGAAGPGRGRAPRRGRLAWLDPRRVNWLRLLLVASPVAIGLRFADAPAIWLFAASALAIIPLAGLMGESTEQLAHRLGPGVGGLLNATFGNAAELIIALFALFKGYDEVVKASLTGSIIGNVLLVLGASMLAGGLKYRSQHFNQTAAGVGATMLVLAAFGLLIPAIFHELPEVSRADVELEHELSVGVSLLLMATYLGHLVFSLVTHKDLFNPKGKEPDLSEGPPWSSRKAIAVLLAATLAVAWMSEILVGAVERASDTMGMNHVFVGVVLVAIVGNAAEHSTAVLVALKNQMDLAVGIAVGSGLQIALFVAPVLVFASYLRAEPMDLRFTTLEIVAVILAVLTARMVAEDGESNWLEGLMLLMVYGILGLAFFFLPDLARRGGRKDAEGPPPAASAAESPGHAPAAEPRRAPAPG</sequence>
<dbReference type="AlphaFoldDB" id="A0A5B9VYK9"/>
<feature type="transmembrane region" description="Helical" evidence="9">
    <location>
        <begin position="239"/>
        <end position="261"/>
    </location>
</feature>
<evidence type="ECO:0000256" key="3">
    <source>
        <dbReference type="ARBA" id="ARBA00022568"/>
    </source>
</evidence>
<protein>
    <recommendedName>
        <fullName evidence="9">Ca(2+)/H(+) antiporter</fullName>
    </recommendedName>
</protein>
<dbReference type="Proteomes" id="UP000324233">
    <property type="component" value="Chromosome"/>
</dbReference>
<dbReference type="GO" id="GO:0006874">
    <property type="term" value="P:intracellular calcium ion homeostasis"/>
    <property type="evidence" value="ECO:0007669"/>
    <property type="project" value="TreeGrafter"/>
</dbReference>
<keyword evidence="2 9" id="KW-0813">Transport</keyword>
<keyword evidence="8 9" id="KW-0472">Membrane</keyword>
<feature type="domain" description="Sodium/calcium exchanger membrane region" evidence="11">
    <location>
        <begin position="56"/>
        <end position="212"/>
    </location>
</feature>
<proteinExistence type="inferred from homology"/>
<dbReference type="InterPro" id="IPR004713">
    <property type="entry name" value="CaH_exchang"/>
</dbReference>
<dbReference type="GO" id="GO:0012505">
    <property type="term" value="C:endomembrane system"/>
    <property type="evidence" value="ECO:0007669"/>
    <property type="project" value="UniProtKB-SubCell"/>
</dbReference>
<feature type="transmembrane region" description="Helical" evidence="9">
    <location>
        <begin position="155"/>
        <end position="175"/>
    </location>
</feature>
<keyword evidence="3 9" id="KW-0109">Calcium transport</keyword>
<evidence type="ECO:0000256" key="9">
    <source>
        <dbReference type="RuleBase" id="RU365028"/>
    </source>
</evidence>
<dbReference type="InterPro" id="IPR004798">
    <property type="entry name" value="CAX-like"/>
</dbReference>
<name>A0A5B9VYK9_9BACT</name>
<evidence type="ECO:0000256" key="5">
    <source>
        <dbReference type="ARBA" id="ARBA00022837"/>
    </source>
</evidence>
<evidence type="ECO:0000256" key="4">
    <source>
        <dbReference type="ARBA" id="ARBA00022692"/>
    </source>
</evidence>
<feature type="transmembrane region" description="Helical" evidence="9">
    <location>
        <begin position="122"/>
        <end position="143"/>
    </location>
</feature>
<evidence type="ECO:0000256" key="2">
    <source>
        <dbReference type="ARBA" id="ARBA00022448"/>
    </source>
</evidence>
<dbReference type="PANTHER" id="PTHR31503:SF22">
    <property type="entry name" value="VACUOLAR CALCIUM ION TRANSPORTER"/>
    <property type="match status" value="1"/>
</dbReference>
<keyword evidence="13" id="KW-1185">Reference proteome</keyword>
<feature type="transmembrane region" description="Helical" evidence="9">
    <location>
        <begin position="338"/>
        <end position="357"/>
    </location>
</feature>
<keyword evidence="9" id="KW-0050">Antiport</keyword>
<feature type="transmembrane region" description="Helical" evidence="9">
    <location>
        <begin position="87"/>
        <end position="110"/>
    </location>
</feature>
<feature type="transmembrane region" description="Helical" evidence="9">
    <location>
        <begin position="363"/>
        <end position="384"/>
    </location>
</feature>
<evidence type="ECO:0000256" key="10">
    <source>
        <dbReference type="SAM" id="MobiDB-lite"/>
    </source>
</evidence>
<feature type="compositionally biased region" description="Low complexity" evidence="10">
    <location>
        <begin position="403"/>
        <end position="415"/>
    </location>
</feature>
<keyword evidence="5 9" id="KW-0106">Calcium</keyword>
<evidence type="ECO:0000259" key="11">
    <source>
        <dbReference type="Pfam" id="PF01699"/>
    </source>
</evidence>
<feature type="transmembrane region" description="Helical" evidence="9">
    <location>
        <begin position="273"/>
        <end position="297"/>
    </location>
</feature>
<dbReference type="Pfam" id="PF01699">
    <property type="entry name" value="Na_Ca_ex"/>
    <property type="match status" value="2"/>
</dbReference>
<feature type="region of interest" description="Disordered" evidence="10">
    <location>
        <begin position="391"/>
        <end position="424"/>
    </location>
</feature>
<gene>
    <name evidence="12" type="primary">yfkE_1</name>
    <name evidence="12" type="ORF">OJF2_15160</name>
</gene>
<dbReference type="GO" id="GO:0015369">
    <property type="term" value="F:calcium:proton antiporter activity"/>
    <property type="evidence" value="ECO:0007669"/>
    <property type="project" value="UniProtKB-UniRule"/>
</dbReference>
<keyword evidence="7 9" id="KW-0406">Ion transport</keyword>
<dbReference type="InterPro" id="IPR044880">
    <property type="entry name" value="NCX_ion-bd_dom_sf"/>
</dbReference>
<evidence type="ECO:0000256" key="7">
    <source>
        <dbReference type="ARBA" id="ARBA00023065"/>
    </source>
</evidence>
<feature type="transmembrane region" description="Helical" evidence="9">
    <location>
        <begin position="303"/>
        <end position="326"/>
    </location>
</feature>
<comment type="similarity">
    <text evidence="9">Belongs to the Ca(2+):cation antiporter (CaCA) (TC 2.A.19) family.</text>
</comment>
<feature type="domain" description="Sodium/calcium exchanger membrane region" evidence="11">
    <location>
        <begin position="239"/>
        <end position="380"/>
    </location>
</feature>
<feature type="transmembrane region" description="Helical" evidence="9">
    <location>
        <begin position="57"/>
        <end position="75"/>
    </location>
</feature>
<dbReference type="EMBL" id="CP042997">
    <property type="protein sequence ID" value="QEH33021.1"/>
    <property type="molecule type" value="Genomic_DNA"/>
</dbReference>
<dbReference type="Gene3D" id="1.20.1420.30">
    <property type="entry name" value="NCX, central ion-binding region"/>
    <property type="match status" value="1"/>
</dbReference>
<comment type="caution">
    <text evidence="9">Lacks conserved residue(s) required for the propagation of feature annotation.</text>
</comment>
<dbReference type="InterPro" id="IPR004837">
    <property type="entry name" value="NaCa_Exmemb"/>
</dbReference>
<dbReference type="NCBIfam" id="TIGR00378">
    <property type="entry name" value="cax"/>
    <property type="match status" value="1"/>
</dbReference>
<dbReference type="PANTHER" id="PTHR31503">
    <property type="entry name" value="VACUOLAR CALCIUM ION TRANSPORTER"/>
    <property type="match status" value="1"/>
</dbReference>